<dbReference type="AlphaFoldDB" id="A0A561TW50"/>
<evidence type="ECO:0000313" key="2">
    <source>
        <dbReference type="EMBL" id="TWF91338.1"/>
    </source>
</evidence>
<dbReference type="RefSeq" id="WP_145908937.1">
    <property type="nucleotide sequence ID" value="NZ_BAAAMZ010000010.1"/>
</dbReference>
<keyword evidence="3" id="KW-1185">Reference proteome</keyword>
<reference evidence="2 3" key="1">
    <citation type="submission" date="2019-06" db="EMBL/GenBank/DDBJ databases">
        <title>Sequencing the genomes of 1000 actinobacteria strains.</title>
        <authorList>
            <person name="Klenk H.-P."/>
        </authorList>
    </citation>
    <scope>NUCLEOTIDE SEQUENCE [LARGE SCALE GENOMIC DNA]</scope>
    <source>
        <strain evidence="2 3">DSM 44826</strain>
    </source>
</reference>
<dbReference type="Pfam" id="PF12666">
    <property type="entry name" value="PrgI"/>
    <property type="match status" value="1"/>
</dbReference>
<gene>
    <name evidence="2" type="ORF">FHX73_12450</name>
</gene>
<organism evidence="2 3">
    <name type="scientific">Kitasatospora viridis</name>
    <dbReference type="NCBI Taxonomy" id="281105"/>
    <lineage>
        <taxon>Bacteria</taxon>
        <taxon>Bacillati</taxon>
        <taxon>Actinomycetota</taxon>
        <taxon>Actinomycetes</taxon>
        <taxon>Kitasatosporales</taxon>
        <taxon>Streptomycetaceae</taxon>
        <taxon>Kitasatospora</taxon>
    </lineage>
</organism>
<evidence type="ECO:0000256" key="1">
    <source>
        <dbReference type="SAM" id="MobiDB-lite"/>
    </source>
</evidence>
<protein>
    <submittedName>
        <fullName evidence="2">PrgI family protein</fullName>
    </submittedName>
</protein>
<dbReference type="OrthoDB" id="3354527at2"/>
<dbReference type="Proteomes" id="UP000317940">
    <property type="component" value="Unassembled WGS sequence"/>
</dbReference>
<evidence type="ECO:0000313" key="3">
    <source>
        <dbReference type="Proteomes" id="UP000317940"/>
    </source>
</evidence>
<dbReference type="InterPro" id="IPR024414">
    <property type="entry name" value="Uncharacterised_PrgI"/>
</dbReference>
<accession>A0A561TW50</accession>
<name>A0A561TW50_9ACTN</name>
<comment type="caution">
    <text evidence="2">The sequence shown here is derived from an EMBL/GenBank/DDBJ whole genome shotgun (WGS) entry which is preliminary data.</text>
</comment>
<sequence length="303" mass="31868">MPSYLREDDAAPPPVRIPSDVERPDAVLGPLSARQAVQVGSVLVVLWLAYPVARHHVPPLVCLAAALPVLTATLAAVLTRRDGLPLDRWVLAAWRHHRSPHRLVPGSAAPAPVAQLQLPLADIAPDGVLDLAGAGRAVLSRAGTVNFALRTGVEQQALIAAFAGWLNALTGPVQVLVRSQRLDLGPAVAALERAALPHPLLARACREHAAFLTELAAERDLLSRQVLVAHREPGTDRAAGLRALRRAEEAVSLLAAAEVPLHTLRGRQAFAQLAAATAPDSPVHPDPALPGEPVTCRGRGGGQ</sequence>
<dbReference type="EMBL" id="VIWT01000002">
    <property type="protein sequence ID" value="TWF91338.1"/>
    <property type="molecule type" value="Genomic_DNA"/>
</dbReference>
<feature type="region of interest" description="Disordered" evidence="1">
    <location>
        <begin position="276"/>
        <end position="303"/>
    </location>
</feature>
<proteinExistence type="predicted"/>